<proteinExistence type="inferred from homology"/>
<name>A0ABU2W5T5_9ACTN</name>
<evidence type="ECO:0000256" key="1">
    <source>
        <dbReference type="ARBA" id="ARBA00006943"/>
    </source>
</evidence>
<comment type="caution">
    <text evidence="4">The sequence shown here is derived from an EMBL/GenBank/DDBJ whole genome shotgun (WGS) entry which is preliminary data.</text>
</comment>
<dbReference type="InterPro" id="IPR033195">
    <property type="entry name" value="AmidinoTrfase"/>
</dbReference>
<gene>
    <name evidence="4" type="ORF">RM717_20410</name>
</gene>
<protein>
    <submittedName>
        <fullName evidence="4">Amidinotransferase</fullName>
    </submittedName>
</protein>
<comment type="similarity">
    <text evidence="1">Belongs to the amidinotransferase family.</text>
</comment>
<dbReference type="CDD" id="cd21136">
    <property type="entry name" value="amidinotransferase_AGAT-like"/>
    <property type="match status" value="1"/>
</dbReference>
<organism evidence="4 5">
    <name type="scientific">Streptomyces stephensoniae</name>
    <dbReference type="NCBI Taxonomy" id="3375367"/>
    <lineage>
        <taxon>Bacteria</taxon>
        <taxon>Bacillati</taxon>
        <taxon>Actinomycetota</taxon>
        <taxon>Actinomycetes</taxon>
        <taxon>Kitasatosporales</taxon>
        <taxon>Streptomycetaceae</taxon>
        <taxon>Streptomyces</taxon>
    </lineage>
</organism>
<dbReference type="PANTHER" id="PTHR10488:SF1">
    <property type="entry name" value="GLYCINE AMIDINOTRANSFERASE, MITOCHONDRIAL"/>
    <property type="match status" value="1"/>
</dbReference>
<dbReference type="Gene3D" id="3.75.10.10">
    <property type="entry name" value="L-arginine/glycine Amidinotransferase, Chain A"/>
    <property type="match status" value="1"/>
</dbReference>
<dbReference type="SUPFAM" id="SSF55909">
    <property type="entry name" value="Pentein"/>
    <property type="match status" value="1"/>
</dbReference>
<feature type="region of interest" description="Disordered" evidence="3">
    <location>
        <begin position="25"/>
        <end position="44"/>
    </location>
</feature>
<dbReference type="RefSeq" id="WP_311602605.1">
    <property type="nucleotide sequence ID" value="NZ_JAVRFG010000026.1"/>
</dbReference>
<evidence type="ECO:0000256" key="3">
    <source>
        <dbReference type="SAM" id="MobiDB-lite"/>
    </source>
</evidence>
<feature type="compositionally biased region" description="Basic and acidic residues" evidence="3">
    <location>
        <begin position="25"/>
        <end position="37"/>
    </location>
</feature>
<evidence type="ECO:0000313" key="5">
    <source>
        <dbReference type="Proteomes" id="UP001180556"/>
    </source>
</evidence>
<reference evidence="5" key="1">
    <citation type="submission" date="2023-07" db="EMBL/GenBank/DDBJ databases">
        <title>30 novel species of actinomycetes from the DSMZ collection.</title>
        <authorList>
            <person name="Nouioui I."/>
        </authorList>
    </citation>
    <scope>NUCLEOTIDE SEQUENCE [LARGE SCALE GENOMIC DNA]</scope>
    <source>
        <strain evidence="5">DSM 40932</strain>
    </source>
</reference>
<keyword evidence="5" id="KW-1185">Reference proteome</keyword>
<evidence type="ECO:0000313" key="4">
    <source>
        <dbReference type="EMBL" id="MDT0492868.1"/>
    </source>
</evidence>
<dbReference type="PANTHER" id="PTHR10488">
    <property type="entry name" value="GLYCINE AMIDINOTRANSFERASE, MITOCHONDRIAL"/>
    <property type="match status" value="1"/>
</dbReference>
<sequence length="391" mass="44682">MNSVHLLDEGHQVEWDDPAPAKDRLATQHRQTQEVQRDAGPVSSYTEWDPLEEVIVGIVDGATFPAWHFSMEPVLPAGQHETFRRNAGRPFPAELIRAARAELEEFTRILEAEGVTVRRPEPIPQHRPYSTGEWASTGMYAAMPRDALLVVGDEIIECPMAWRSRHHETLAYRPLLKEYFHGGAKWSSGPKPELRDELYDHEWTDPGDGEPARLVVTEFEPTFDAADFIRCGRDIIAQRSNVTNAFGIEWLRRHLGDRYRVHVLEFDDAHPMHIDATLMPLAPGKLLVHPGRVRRLPDLFRGWDVLRAPEPVIPDTHPLYLTSKWINMNVLMLDEQRVVVERQDEPMITALKNWGFTPVPCSFRHFNSFGGSFHCATLDVRRRGGLDSYLG</sequence>
<evidence type="ECO:0000256" key="2">
    <source>
        <dbReference type="ARBA" id="ARBA00022679"/>
    </source>
</evidence>
<keyword evidence="2" id="KW-0808">Transferase</keyword>
<dbReference type="Proteomes" id="UP001180556">
    <property type="component" value="Unassembled WGS sequence"/>
</dbReference>
<accession>A0ABU2W5T5</accession>
<dbReference type="EMBL" id="JAVRFG010000026">
    <property type="protein sequence ID" value="MDT0492868.1"/>
    <property type="molecule type" value="Genomic_DNA"/>
</dbReference>